<name>A0A1A8X6E2_PLAOA</name>
<proteinExistence type="predicted"/>
<evidence type="ECO:0000256" key="2">
    <source>
        <dbReference type="SAM" id="Phobius"/>
    </source>
</evidence>
<dbReference type="Pfam" id="PF05795">
    <property type="entry name" value="Plasmodium_Vir"/>
    <property type="match status" value="1"/>
</dbReference>
<reference evidence="5 6" key="1">
    <citation type="submission" date="2016-05" db="EMBL/GenBank/DDBJ databases">
        <authorList>
            <person name="Naeem Raeece"/>
        </authorList>
    </citation>
    <scope>NUCLEOTIDE SEQUENCE [LARGE SCALE GENOMIC DNA]</scope>
</reference>
<dbReference type="InterPro" id="IPR008780">
    <property type="entry name" value="Plasmodium_Vir"/>
</dbReference>
<reference evidence="4" key="2">
    <citation type="submission" date="2016-05" db="EMBL/GenBank/DDBJ databases">
        <authorList>
            <person name="Lavstsen T."/>
            <person name="Jespersen J.S."/>
        </authorList>
    </citation>
    <scope>NUCLEOTIDE SEQUENCE [LARGE SCALE GENOMIC DNA]</scope>
</reference>
<keyword evidence="2" id="KW-0812">Transmembrane</keyword>
<evidence type="ECO:0000313" key="3">
    <source>
        <dbReference type="EMBL" id="SBS91767.1"/>
    </source>
</evidence>
<dbReference type="EMBL" id="FLQU01001173">
    <property type="protein sequence ID" value="SBS91767.1"/>
    <property type="molecule type" value="Genomic_DNA"/>
</dbReference>
<organism evidence="4 5">
    <name type="scientific">Plasmodium ovale curtisi</name>
    <dbReference type="NCBI Taxonomy" id="864141"/>
    <lineage>
        <taxon>Eukaryota</taxon>
        <taxon>Sar</taxon>
        <taxon>Alveolata</taxon>
        <taxon>Apicomplexa</taxon>
        <taxon>Aconoidasida</taxon>
        <taxon>Haemosporida</taxon>
        <taxon>Plasmodiidae</taxon>
        <taxon>Plasmodium</taxon>
        <taxon>Plasmodium (Plasmodium)</taxon>
    </lineage>
</organism>
<dbReference type="Proteomes" id="UP000078546">
    <property type="component" value="Unassembled WGS sequence"/>
</dbReference>
<sequence length="350" mass="40704">MTGKYDELDSLPSRLSYYYFDKFFGYAENDDQQSYWSFIKGWFPIYKSISSIYETLFKGFRYASYMENSRFSYGERWDYLYFWMGDKIFNIIEDASILSGVRDIYDDVRKKFDNSYHNTYEGSEITVENFKTLKLMYDYSQDYDTIENKIKTNNFQCNTKSKNYIKDGYTAYKQLKDTCPTSSEVYCKIFNSIKKIYIKKELSELTCSEVTSPPMHANGERESSASSSLEIRNGQGDGELEMGRGKSIRGTDGSESHSALEPVDGTLPHGTSHLPMAVTFPLLGILLILFISYKFTPIGSWFLHQKRKVKTSYDNTNEGTHNFTLPPSEFEQDHFNDKKYNLSFYSVNDP</sequence>
<feature type="region of interest" description="Disordered" evidence="1">
    <location>
        <begin position="211"/>
        <end position="266"/>
    </location>
</feature>
<evidence type="ECO:0000256" key="1">
    <source>
        <dbReference type="SAM" id="MobiDB-lite"/>
    </source>
</evidence>
<dbReference type="EMBL" id="FLQV01002130">
    <property type="protein sequence ID" value="SBT00816.1"/>
    <property type="molecule type" value="Genomic_DNA"/>
</dbReference>
<keyword evidence="2" id="KW-1133">Transmembrane helix</keyword>
<evidence type="ECO:0000313" key="4">
    <source>
        <dbReference type="EMBL" id="SBT00816.1"/>
    </source>
</evidence>
<protein>
    <submittedName>
        <fullName evidence="4">PIR Superfamily Protein</fullName>
    </submittedName>
</protein>
<evidence type="ECO:0000313" key="5">
    <source>
        <dbReference type="Proteomes" id="UP000078546"/>
    </source>
</evidence>
<evidence type="ECO:0000313" key="6">
    <source>
        <dbReference type="Proteomes" id="UP000078560"/>
    </source>
</evidence>
<dbReference type="Proteomes" id="UP000078560">
    <property type="component" value="Unassembled WGS sequence"/>
</dbReference>
<dbReference type="AlphaFoldDB" id="A0A1A8X6E2"/>
<accession>A0A1A8X6E2</accession>
<keyword evidence="2" id="KW-0472">Membrane</keyword>
<gene>
    <name evidence="4" type="ORF">POVCU1_062560</name>
    <name evidence="3" type="ORF">POVCU2_0069850</name>
</gene>
<feature type="transmembrane region" description="Helical" evidence="2">
    <location>
        <begin position="280"/>
        <end position="303"/>
    </location>
</feature>